<feature type="signal peptide" evidence="2">
    <location>
        <begin position="1"/>
        <end position="19"/>
    </location>
</feature>
<dbReference type="AlphaFoldDB" id="A0A848LDN1"/>
<feature type="region of interest" description="Disordered" evidence="1">
    <location>
        <begin position="187"/>
        <end position="207"/>
    </location>
</feature>
<feature type="chain" id="PRO_5032860312" description="Lipoprotein" evidence="2">
    <location>
        <begin position="20"/>
        <end position="207"/>
    </location>
</feature>
<comment type="caution">
    <text evidence="3">The sequence shown here is derived from an EMBL/GenBank/DDBJ whole genome shotgun (WGS) entry which is preliminary data.</text>
</comment>
<dbReference type="RefSeq" id="WP_169345844.1">
    <property type="nucleotide sequence ID" value="NZ_JABBJJ010000071.1"/>
</dbReference>
<reference evidence="3 4" key="1">
    <citation type="submission" date="2020-04" db="EMBL/GenBank/DDBJ databases">
        <title>Draft genome of Pyxidicoccus fallax type strain.</title>
        <authorList>
            <person name="Whitworth D.E."/>
        </authorList>
    </citation>
    <scope>NUCLEOTIDE SEQUENCE [LARGE SCALE GENOMIC DNA]</scope>
    <source>
        <strain evidence="3 4">DSM 14698</strain>
    </source>
</reference>
<organism evidence="3 4">
    <name type="scientific">Pyxidicoccus fallax</name>
    <dbReference type="NCBI Taxonomy" id="394095"/>
    <lineage>
        <taxon>Bacteria</taxon>
        <taxon>Pseudomonadati</taxon>
        <taxon>Myxococcota</taxon>
        <taxon>Myxococcia</taxon>
        <taxon>Myxococcales</taxon>
        <taxon>Cystobacterineae</taxon>
        <taxon>Myxococcaceae</taxon>
        <taxon>Pyxidicoccus</taxon>
    </lineage>
</organism>
<dbReference type="Proteomes" id="UP000518300">
    <property type="component" value="Unassembled WGS sequence"/>
</dbReference>
<evidence type="ECO:0000256" key="2">
    <source>
        <dbReference type="SAM" id="SignalP"/>
    </source>
</evidence>
<evidence type="ECO:0000256" key="1">
    <source>
        <dbReference type="SAM" id="MobiDB-lite"/>
    </source>
</evidence>
<name>A0A848LDN1_9BACT</name>
<keyword evidence="4" id="KW-1185">Reference proteome</keyword>
<evidence type="ECO:0000313" key="4">
    <source>
        <dbReference type="Proteomes" id="UP000518300"/>
    </source>
</evidence>
<evidence type="ECO:0000313" key="3">
    <source>
        <dbReference type="EMBL" id="NMO16556.1"/>
    </source>
</evidence>
<gene>
    <name evidence="3" type="ORF">HG543_17075</name>
</gene>
<accession>A0A848LDN1</accession>
<protein>
    <recommendedName>
        <fullName evidence="5">Lipoprotein</fullName>
    </recommendedName>
</protein>
<evidence type="ECO:0008006" key="5">
    <source>
        <dbReference type="Google" id="ProtNLM"/>
    </source>
</evidence>
<keyword evidence="2" id="KW-0732">Signal</keyword>
<proteinExistence type="predicted"/>
<dbReference type="EMBL" id="JABBJJ010000071">
    <property type="protein sequence ID" value="NMO16556.1"/>
    <property type="molecule type" value="Genomic_DNA"/>
</dbReference>
<sequence>MMRPLLVLSLLLAGSMASAETVLVKSRDTFYWESSLQHHIPVGRNCWVSSFTPASPAPVISPASNDPRTVTGSSSFLQGLSGCNFGDADSDGYAETYLDVVTYSLLDLGRRNVECEVTFVASQYCWADPNQICGVTCLNTAPRSTVRHATTTIFTVNSAPVATPPSPRPRRRGTRWWGCAPMLRTPTPAPSRTAGACRSGLRTRPLS</sequence>